<reference evidence="1" key="1">
    <citation type="submission" date="2017-07" db="EMBL/GenBank/DDBJ databases">
        <title>Taro Niue Genome Assembly and Annotation.</title>
        <authorList>
            <person name="Atibalentja N."/>
            <person name="Keating K."/>
            <person name="Fields C.J."/>
        </authorList>
    </citation>
    <scope>NUCLEOTIDE SEQUENCE</scope>
    <source>
        <strain evidence="1">Niue_2</strain>
        <tissue evidence="1">Leaf</tissue>
    </source>
</reference>
<comment type="caution">
    <text evidence="1">The sequence shown here is derived from an EMBL/GenBank/DDBJ whole genome shotgun (WGS) entry which is preliminary data.</text>
</comment>
<evidence type="ECO:0000313" key="1">
    <source>
        <dbReference type="EMBL" id="MQL93064.1"/>
    </source>
</evidence>
<protein>
    <submittedName>
        <fullName evidence="1">Uncharacterized protein</fullName>
    </submittedName>
</protein>
<gene>
    <name evidence="1" type="ORF">Taro_025700</name>
</gene>
<keyword evidence="2" id="KW-1185">Reference proteome</keyword>
<sequence length="81" mass="9771">MTPQREVTRLSARYRRRSDFSFLDSPSLGRFNHVQGRFGYLDSPDDPRKSRRRWMEPPLYQEMAGIRHLWAFLGMADFCRF</sequence>
<dbReference type="Proteomes" id="UP000652761">
    <property type="component" value="Unassembled WGS sequence"/>
</dbReference>
<accession>A0A843VIC6</accession>
<proteinExistence type="predicted"/>
<dbReference type="AlphaFoldDB" id="A0A843VIC6"/>
<dbReference type="EMBL" id="NMUH01001513">
    <property type="protein sequence ID" value="MQL93064.1"/>
    <property type="molecule type" value="Genomic_DNA"/>
</dbReference>
<organism evidence="1 2">
    <name type="scientific">Colocasia esculenta</name>
    <name type="common">Wild taro</name>
    <name type="synonym">Arum esculentum</name>
    <dbReference type="NCBI Taxonomy" id="4460"/>
    <lineage>
        <taxon>Eukaryota</taxon>
        <taxon>Viridiplantae</taxon>
        <taxon>Streptophyta</taxon>
        <taxon>Embryophyta</taxon>
        <taxon>Tracheophyta</taxon>
        <taxon>Spermatophyta</taxon>
        <taxon>Magnoliopsida</taxon>
        <taxon>Liliopsida</taxon>
        <taxon>Araceae</taxon>
        <taxon>Aroideae</taxon>
        <taxon>Colocasieae</taxon>
        <taxon>Colocasia</taxon>
    </lineage>
</organism>
<name>A0A843VIC6_COLES</name>
<evidence type="ECO:0000313" key="2">
    <source>
        <dbReference type="Proteomes" id="UP000652761"/>
    </source>
</evidence>